<reference evidence="3" key="1">
    <citation type="journal article" date="2020" name="Mol. Plant Microbe Interact.">
        <title>Genome Sequence of the Biocontrol Agent Coniothyrium minitans strain Conio (IMI 134523).</title>
        <authorList>
            <person name="Patel D."/>
            <person name="Shittu T.A."/>
            <person name="Baroncelli R."/>
            <person name="Muthumeenakshi S."/>
            <person name="Osborne T.H."/>
            <person name="Janganan T.K."/>
            <person name="Sreenivasaprasad S."/>
        </authorList>
    </citation>
    <scope>NUCLEOTIDE SEQUENCE</scope>
    <source>
        <strain evidence="3">Conio</strain>
    </source>
</reference>
<evidence type="ECO:0000256" key="1">
    <source>
        <dbReference type="SAM" id="MobiDB-lite"/>
    </source>
</evidence>
<gene>
    <name evidence="3" type="ORF">PMIN01_06224</name>
</gene>
<protein>
    <submittedName>
        <fullName evidence="3">Uncharacterized protein</fullName>
    </submittedName>
</protein>
<keyword evidence="2" id="KW-1133">Transmembrane helix</keyword>
<feature type="transmembrane region" description="Helical" evidence="2">
    <location>
        <begin position="304"/>
        <end position="321"/>
    </location>
</feature>
<feature type="region of interest" description="Disordered" evidence="1">
    <location>
        <begin position="1"/>
        <end position="24"/>
    </location>
</feature>
<feature type="compositionally biased region" description="Pro residues" evidence="1">
    <location>
        <begin position="48"/>
        <end position="61"/>
    </location>
</feature>
<dbReference type="EMBL" id="WJXW01000005">
    <property type="protein sequence ID" value="KAF9736308.1"/>
    <property type="molecule type" value="Genomic_DNA"/>
</dbReference>
<feature type="compositionally biased region" description="Polar residues" evidence="1">
    <location>
        <begin position="1"/>
        <end position="22"/>
    </location>
</feature>
<feature type="region of interest" description="Disordered" evidence="1">
    <location>
        <begin position="45"/>
        <end position="68"/>
    </location>
</feature>
<evidence type="ECO:0000313" key="4">
    <source>
        <dbReference type="Proteomes" id="UP000756921"/>
    </source>
</evidence>
<dbReference type="AlphaFoldDB" id="A0A9P6GJ25"/>
<organism evidence="3 4">
    <name type="scientific">Paraphaeosphaeria minitans</name>
    <dbReference type="NCBI Taxonomy" id="565426"/>
    <lineage>
        <taxon>Eukaryota</taxon>
        <taxon>Fungi</taxon>
        <taxon>Dikarya</taxon>
        <taxon>Ascomycota</taxon>
        <taxon>Pezizomycotina</taxon>
        <taxon>Dothideomycetes</taxon>
        <taxon>Pleosporomycetidae</taxon>
        <taxon>Pleosporales</taxon>
        <taxon>Massarineae</taxon>
        <taxon>Didymosphaeriaceae</taxon>
        <taxon>Paraphaeosphaeria</taxon>
    </lineage>
</organism>
<name>A0A9P6GJ25_9PLEO</name>
<keyword evidence="2" id="KW-0812">Transmembrane</keyword>
<keyword evidence="2" id="KW-0472">Membrane</keyword>
<sequence length="322" mass="36039">MEQAQSDAVDISSTSPRNSTSRHQFRSFDIEPLVSQSSALPSNVLPPMIGPFPTSPVPAPGSPRTSLSLLSQKTDHEPVTAKEHVPFVPYVLVTSRSSSSARDDATFVTKHIHAYIESLQIPTSTLEEFEHFLQVPVKRKEDRDDPFRALLLAIHDDSDSLVNIIRVSLQRIREDTLDEDLIQRRVAFWRELLHRLSSNLDELDKSLRSFVHFMNGRETSAFHTVLPSEKIAEDTHLALRSCMDPIDKSSHSLLAELQIIHTRKSIAEAESVSKLTELTFVFIPLSLVASLFSMQINELKGGFSLYRVALVAIGFVVVAYAL</sequence>
<dbReference type="Gene3D" id="1.20.58.340">
    <property type="entry name" value="Magnesium transport protein CorA, transmembrane region"/>
    <property type="match status" value="1"/>
</dbReference>
<keyword evidence="4" id="KW-1185">Reference proteome</keyword>
<comment type="caution">
    <text evidence="3">The sequence shown here is derived from an EMBL/GenBank/DDBJ whole genome shotgun (WGS) entry which is preliminary data.</text>
</comment>
<evidence type="ECO:0000256" key="2">
    <source>
        <dbReference type="SAM" id="Phobius"/>
    </source>
</evidence>
<evidence type="ECO:0000313" key="3">
    <source>
        <dbReference type="EMBL" id="KAF9736308.1"/>
    </source>
</evidence>
<accession>A0A9P6GJ25</accession>
<dbReference type="Proteomes" id="UP000756921">
    <property type="component" value="Unassembled WGS sequence"/>
</dbReference>
<dbReference type="OrthoDB" id="3231000at2759"/>
<proteinExistence type="predicted"/>